<protein>
    <recommendedName>
        <fullName evidence="4">DUF2892 domain-containing protein</fullName>
    </recommendedName>
</protein>
<sequence length="92" mass="10237">MKAITNTLFSNWHFMRWLRLGLGLFVAYQAFTLHDTFAGIIAGLFLFQAFTNAGCCGSVGCAVPTKKEDTANVDQVTYEVVKSKVREQPEKS</sequence>
<proteinExistence type="predicted"/>
<name>A0A401U9H5_9BACT</name>
<accession>A0A401U9H5</accession>
<comment type="caution">
    <text evidence="2">The sequence shown here is derived from an EMBL/GenBank/DDBJ whole genome shotgun (WGS) entry which is preliminary data.</text>
</comment>
<keyword evidence="1" id="KW-0812">Transmembrane</keyword>
<evidence type="ECO:0008006" key="4">
    <source>
        <dbReference type="Google" id="ProtNLM"/>
    </source>
</evidence>
<dbReference type="AlphaFoldDB" id="A0A401U9H5"/>
<dbReference type="RefSeq" id="WP_174842766.1">
    <property type="nucleotide sequence ID" value="NZ_BHXQ01000003.1"/>
</dbReference>
<feature type="transmembrane region" description="Helical" evidence="1">
    <location>
        <begin position="20"/>
        <end position="47"/>
    </location>
</feature>
<gene>
    <name evidence="2" type="ORF">SanaruYs_17540</name>
</gene>
<evidence type="ECO:0000313" key="3">
    <source>
        <dbReference type="Proteomes" id="UP000288227"/>
    </source>
</evidence>
<organism evidence="2 3">
    <name type="scientific">Chryseotalea sanaruensis</name>
    <dbReference type="NCBI Taxonomy" id="2482724"/>
    <lineage>
        <taxon>Bacteria</taxon>
        <taxon>Pseudomonadati</taxon>
        <taxon>Bacteroidota</taxon>
        <taxon>Cytophagia</taxon>
        <taxon>Cytophagales</taxon>
        <taxon>Chryseotaleaceae</taxon>
        <taxon>Chryseotalea</taxon>
    </lineage>
</organism>
<keyword evidence="3" id="KW-1185">Reference proteome</keyword>
<evidence type="ECO:0000313" key="2">
    <source>
        <dbReference type="EMBL" id="GCC51529.1"/>
    </source>
</evidence>
<evidence type="ECO:0000256" key="1">
    <source>
        <dbReference type="SAM" id="Phobius"/>
    </source>
</evidence>
<keyword evidence="1" id="KW-1133">Transmembrane helix</keyword>
<dbReference type="Proteomes" id="UP000288227">
    <property type="component" value="Unassembled WGS sequence"/>
</dbReference>
<dbReference type="EMBL" id="BHXQ01000003">
    <property type="protein sequence ID" value="GCC51529.1"/>
    <property type="molecule type" value="Genomic_DNA"/>
</dbReference>
<reference evidence="2 3" key="1">
    <citation type="submission" date="2018-11" db="EMBL/GenBank/DDBJ databases">
        <title>Chryseotalea sanarue gen. nov., sp., nov., a member of the family Cytophagaceae, isolated from a brackish lake in Hamamatsu Japan.</title>
        <authorList>
            <person name="Maejima Y."/>
            <person name="Iino T."/>
            <person name="Muraguchi Y."/>
            <person name="Fukuda K."/>
            <person name="Ohkuma M."/>
            <person name="Moriuchi R."/>
            <person name="Dohra H."/>
            <person name="Kimbara K."/>
            <person name="Shintani M."/>
        </authorList>
    </citation>
    <scope>NUCLEOTIDE SEQUENCE [LARGE SCALE GENOMIC DNA]</scope>
    <source>
        <strain evidence="2 3">Ys</strain>
    </source>
</reference>
<keyword evidence="1" id="KW-0472">Membrane</keyword>